<dbReference type="EMBL" id="BMMS01000008">
    <property type="protein sequence ID" value="GGO86621.1"/>
    <property type="molecule type" value="Genomic_DNA"/>
</dbReference>
<keyword evidence="2" id="KW-1133">Transmembrane helix</keyword>
<comment type="caution">
    <text evidence="3">The sequence shown here is derived from an EMBL/GenBank/DDBJ whole genome shotgun (WGS) entry which is preliminary data.</text>
</comment>
<reference evidence="3" key="1">
    <citation type="journal article" date="2014" name="Int. J. Syst. Evol. Microbiol.">
        <title>Complete genome sequence of Corynebacterium casei LMG S-19264T (=DSM 44701T), isolated from a smear-ripened cheese.</title>
        <authorList>
            <consortium name="US DOE Joint Genome Institute (JGI-PGF)"/>
            <person name="Walter F."/>
            <person name="Albersmeier A."/>
            <person name="Kalinowski J."/>
            <person name="Ruckert C."/>
        </authorList>
    </citation>
    <scope>NUCLEOTIDE SEQUENCE</scope>
    <source>
        <strain evidence="3">CGMCC 4.7201</strain>
    </source>
</reference>
<evidence type="ECO:0000313" key="3">
    <source>
        <dbReference type="EMBL" id="GGO86621.1"/>
    </source>
</evidence>
<feature type="compositionally biased region" description="Low complexity" evidence="1">
    <location>
        <begin position="105"/>
        <end position="135"/>
    </location>
</feature>
<accession>A0A917ZNR5</accession>
<evidence type="ECO:0000313" key="4">
    <source>
        <dbReference type="Proteomes" id="UP000641932"/>
    </source>
</evidence>
<protein>
    <submittedName>
        <fullName evidence="3">Uncharacterized protein</fullName>
    </submittedName>
</protein>
<dbReference type="Proteomes" id="UP000641932">
    <property type="component" value="Unassembled WGS sequence"/>
</dbReference>
<keyword evidence="2" id="KW-0812">Transmembrane</keyword>
<gene>
    <name evidence="3" type="ORF">GCM10012280_23180</name>
</gene>
<feature type="transmembrane region" description="Helical" evidence="2">
    <location>
        <begin position="146"/>
        <end position="166"/>
    </location>
</feature>
<organism evidence="3 4">
    <name type="scientific">Wenjunlia tyrosinilytica</name>
    <dbReference type="NCBI Taxonomy" id="1544741"/>
    <lineage>
        <taxon>Bacteria</taxon>
        <taxon>Bacillati</taxon>
        <taxon>Actinomycetota</taxon>
        <taxon>Actinomycetes</taxon>
        <taxon>Kitasatosporales</taxon>
        <taxon>Streptomycetaceae</taxon>
        <taxon>Wenjunlia</taxon>
    </lineage>
</organism>
<reference evidence="3" key="2">
    <citation type="submission" date="2020-09" db="EMBL/GenBank/DDBJ databases">
        <authorList>
            <person name="Sun Q."/>
            <person name="Zhou Y."/>
        </authorList>
    </citation>
    <scope>NUCLEOTIDE SEQUENCE</scope>
    <source>
        <strain evidence="3">CGMCC 4.7201</strain>
    </source>
</reference>
<sequence length="256" mass="27301">MAQGDALSREETAALVRQLIKATGLPLRQLAKSTAYSAQSWSAFQRDERPVPAEALEALVTVPSTSPALLEEAERVLERMRAKPTAESAPAPPATEPLSPPTDPVPRAAPADPVPQAAPADPVPRAARAARSVARPPRRGVRPRTAGVAVAVAVVAACAAGVFALTQMREDKADDRRTPSPAAGHPTCQGVHYTVDRPGNVLDANGRTIGRVVPGDRFTRDDSPAHPFRQYRYYGTVPDRHVAGYVMQEKLTLTCT</sequence>
<evidence type="ECO:0000256" key="2">
    <source>
        <dbReference type="SAM" id="Phobius"/>
    </source>
</evidence>
<feature type="region of interest" description="Disordered" evidence="1">
    <location>
        <begin position="78"/>
        <end position="144"/>
    </location>
</feature>
<evidence type="ECO:0000256" key="1">
    <source>
        <dbReference type="SAM" id="MobiDB-lite"/>
    </source>
</evidence>
<keyword evidence="2" id="KW-0472">Membrane</keyword>
<dbReference type="RefSeq" id="WP_189131486.1">
    <property type="nucleotide sequence ID" value="NZ_BMMS01000008.1"/>
</dbReference>
<feature type="region of interest" description="Disordered" evidence="1">
    <location>
        <begin position="171"/>
        <end position="198"/>
    </location>
</feature>
<name>A0A917ZNR5_9ACTN</name>
<keyword evidence="4" id="KW-1185">Reference proteome</keyword>
<dbReference type="AlphaFoldDB" id="A0A917ZNR5"/>
<feature type="compositionally biased region" description="Pro residues" evidence="1">
    <location>
        <begin position="90"/>
        <end position="104"/>
    </location>
</feature>
<proteinExistence type="predicted"/>